<feature type="domain" description="Protein kinase" evidence="1">
    <location>
        <begin position="7"/>
        <end position="85"/>
    </location>
</feature>
<organism evidence="2 3">
    <name type="scientific">Streblomastix strix</name>
    <dbReference type="NCBI Taxonomy" id="222440"/>
    <lineage>
        <taxon>Eukaryota</taxon>
        <taxon>Metamonada</taxon>
        <taxon>Preaxostyla</taxon>
        <taxon>Oxymonadida</taxon>
        <taxon>Streblomastigidae</taxon>
        <taxon>Streblomastix</taxon>
    </lineage>
</organism>
<evidence type="ECO:0000313" key="2">
    <source>
        <dbReference type="EMBL" id="KAA6336500.1"/>
    </source>
</evidence>
<dbReference type="Pfam" id="PF00069">
    <property type="entry name" value="Pkinase"/>
    <property type="match status" value="1"/>
</dbReference>
<dbReference type="AlphaFoldDB" id="A0A5J4RTQ3"/>
<reference evidence="2 3" key="1">
    <citation type="submission" date="2019-03" db="EMBL/GenBank/DDBJ databases">
        <title>Single cell metagenomics reveals metabolic interactions within the superorganism composed of flagellate Streblomastix strix and complex community of Bacteroidetes bacteria on its surface.</title>
        <authorList>
            <person name="Treitli S.C."/>
            <person name="Kolisko M."/>
            <person name="Husnik F."/>
            <person name="Keeling P."/>
            <person name="Hampl V."/>
        </authorList>
    </citation>
    <scope>NUCLEOTIDE SEQUENCE [LARGE SCALE GENOMIC DNA]</scope>
    <source>
        <strain evidence="2">ST1C</strain>
    </source>
</reference>
<dbReference type="EMBL" id="SNRW01041588">
    <property type="protein sequence ID" value="KAA6336500.1"/>
    <property type="molecule type" value="Genomic_DNA"/>
</dbReference>
<dbReference type="Gene3D" id="3.30.200.20">
    <property type="entry name" value="Phosphorylase Kinase, domain 1"/>
    <property type="match status" value="1"/>
</dbReference>
<dbReference type="GO" id="GO:0005524">
    <property type="term" value="F:ATP binding"/>
    <property type="evidence" value="ECO:0007669"/>
    <property type="project" value="InterPro"/>
</dbReference>
<protein>
    <recommendedName>
        <fullName evidence="1">Protein kinase domain-containing protein</fullName>
    </recommendedName>
</protein>
<accession>A0A5J4RTQ3</accession>
<comment type="caution">
    <text evidence="2">The sequence shown here is derived from an EMBL/GenBank/DDBJ whole genome shotgun (WGS) entry which is preliminary data.</text>
</comment>
<sequence length="85" mass="9915">MHIIRDYEAFSPFDNDILGNVIQLRQKDTNKQVVIKKFLYISSEKKKIVDDEIAMLILTQSNHIVKFLESFIDGLDMCVVMEFCS</sequence>
<dbReference type="PROSITE" id="PS50011">
    <property type="entry name" value="PROTEIN_KINASE_DOM"/>
    <property type="match status" value="1"/>
</dbReference>
<dbReference type="InterPro" id="IPR000719">
    <property type="entry name" value="Prot_kinase_dom"/>
</dbReference>
<gene>
    <name evidence="2" type="ORF">EZS28_052872</name>
</gene>
<proteinExistence type="predicted"/>
<dbReference type="InterPro" id="IPR011009">
    <property type="entry name" value="Kinase-like_dom_sf"/>
</dbReference>
<dbReference type="SUPFAM" id="SSF56112">
    <property type="entry name" value="Protein kinase-like (PK-like)"/>
    <property type="match status" value="1"/>
</dbReference>
<evidence type="ECO:0000313" key="3">
    <source>
        <dbReference type="Proteomes" id="UP000324800"/>
    </source>
</evidence>
<dbReference type="Proteomes" id="UP000324800">
    <property type="component" value="Unassembled WGS sequence"/>
</dbReference>
<evidence type="ECO:0000259" key="1">
    <source>
        <dbReference type="PROSITE" id="PS50011"/>
    </source>
</evidence>
<dbReference type="GO" id="GO:0004672">
    <property type="term" value="F:protein kinase activity"/>
    <property type="evidence" value="ECO:0007669"/>
    <property type="project" value="InterPro"/>
</dbReference>
<name>A0A5J4RTQ3_9EUKA</name>